<reference evidence="1 2" key="1">
    <citation type="journal article" date="2019" name="ISME J.">
        <title>Genome analyses of uncultured TG2/ZB3 bacteria in 'Margulisbacteria' specifically attached to ectosymbiotic spirochetes of protists in the termite gut.</title>
        <authorList>
            <person name="Utami Y.D."/>
            <person name="Kuwahara H."/>
            <person name="Igai K."/>
            <person name="Murakami T."/>
            <person name="Sugaya K."/>
            <person name="Morikawa T."/>
            <person name="Nagura Y."/>
            <person name="Yuki M."/>
            <person name="Deevong P."/>
            <person name="Inoue T."/>
            <person name="Kihara K."/>
            <person name="Lo N."/>
            <person name="Yamada A."/>
            <person name="Ohkuma M."/>
            <person name="Hongoh Y."/>
        </authorList>
    </citation>
    <scope>NUCLEOTIDE SEQUENCE [LARGE SCALE GENOMIC DNA]</scope>
    <source>
        <strain evidence="1">NkOx7-01</strain>
    </source>
</reference>
<comment type="caution">
    <text evidence="1">The sequence shown here is derived from an EMBL/GenBank/DDBJ whole genome shotgun (WGS) entry which is preliminary data.</text>
</comment>
<keyword evidence="2" id="KW-1185">Reference proteome</keyword>
<protein>
    <submittedName>
        <fullName evidence="1">Uncharacterized protein</fullName>
    </submittedName>
</protein>
<accession>A0A388TCI7</accession>
<gene>
    <name evidence="1" type="ORF">NO1_1738</name>
</gene>
<organism evidence="1 2">
    <name type="scientific">Termititenax aidoneus</name>
    <dbReference type="NCBI Taxonomy" id="2218524"/>
    <lineage>
        <taxon>Bacteria</taxon>
        <taxon>Bacillati</taxon>
        <taxon>Candidatus Margulisiibacteriota</taxon>
        <taxon>Candidatus Termititenacia</taxon>
        <taxon>Candidatus Termititenacales</taxon>
        <taxon>Candidatus Termititenacaceae</taxon>
        <taxon>Candidatus Termititenax</taxon>
    </lineage>
</organism>
<evidence type="ECO:0000313" key="1">
    <source>
        <dbReference type="EMBL" id="GBR74589.1"/>
    </source>
</evidence>
<evidence type="ECO:0000313" key="2">
    <source>
        <dbReference type="Proteomes" id="UP000269352"/>
    </source>
</evidence>
<dbReference type="EMBL" id="BGZN01000057">
    <property type="protein sequence ID" value="GBR74589.1"/>
    <property type="molecule type" value="Genomic_DNA"/>
</dbReference>
<sequence length="105" mass="13035">MFYKLIAEKIESKRWIFHRILEAYYDERVEGIYFRNMLKLANDFETKIMTEEIEETWRREEIDEAYNKYIGKLQETFNDFINKSNEKYNNLKNRLDKLEKIVSTF</sequence>
<proteinExistence type="predicted"/>
<dbReference type="Proteomes" id="UP000269352">
    <property type="component" value="Unassembled WGS sequence"/>
</dbReference>
<name>A0A388TCI7_TERA1</name>
<dbReference type="AlphaFoldDB" id="A0A388TCI7"/>